<dbReference type="SUPFAM" id="SSF51735">
    <property type="entry name" value="NAD(P)-binding Rossmann-fold domains"/>
    <property type="match status" value="1"/>
</dbReference>
<proteinExistence type="predicted"/>
<protein>
    <submittedName>
        <fullName evidence="4">Gfo/Idh/MocA family oxidoreductase</fullName>
    </submittedName>
</protein>
<evidence type="ECO:0000259" key="2">
    <source>
        <dbReference type="Pfam" id="PF01408"/>
    </source>
</evidence>
<comment type="caution">
    <text evidence="4">The sequence shown here is derived from an EMBL/GenBank/DDBJ whole genome shotgun (WGS) entry which is preliminary data.</text>
</comment>
<feature type="domain" description="GFO/IDH/MocA-like oxidoreductase" evidence="3">
    <location>
        <begin position="140"/>
        <end position="274"/>
    </location>
</feature>
<dbReference type="InterPro" id="IPR055170">
    <property type="entry name" value="GFO_IDH_MocA-like_dom"/>
</dbReference>
<dbReference type="RefSeq" id="WP_163566780.1">
    <property type="nucleotide sequence ID" value="NZ_BAAANY010000020.1"/>
</dbReference>
<dbReference type="EMBL" id="BAAANY010000020">
    <property type="protein sequence ID" value="GAA1696585.1"/>
    <property type="molecule type" value="Genomic_DNA"/>
</dbReference>
<dbReference type="InterPro" id="IPR000683">
    <property type="entry name" value="Gfo/Idh/MocA-like_OxRdtase_N"/>
</dbReference>
<sequence length="379" mass="40319">MVAGQPLRLGILGAGTIATVSVGVLPNLAQISDKVTPVAIADPVLERARSVADTYGIPKAFGTLEEMLDGAELDAVINLTPIPVHGETCRKILSAGKHLATEKPLATTMADANDICDLAAQRGLTVVCAPYNMLYPDRMQARRLIRHGAIGKVAFARVRSSHGGPASGNWPLDPTWFYQKGSGPLYDMGVYGIHEITGLLGPAKRVVAFAGITEPVRTVRGGPFKGKKIEVTADDNVLMMLDFGASTFAVVDGTFNVNAARGPKVEIYGREGTINIAGAPYGGEGPPLEIFQLDAVPGLGGWITPTLREVEAQTQRAFGLHRAILADHLADCVATGETPMLNVDHARHILEIMLMAEESSRTGQAVPLTTTFELPDREE</sequence>
<dbReference type="Pfam" id="PF22725">
    <property type="entry name" value="GFO_IDH_MocA_C3"/>
    <property type="match status" value="1"/>
</dbReference>
<name>A0ABN2I0I1_9ACTN</name>
<reference evidence="4 5" key="1">
    <citation type="journal article" date="2019" name="Int. J. Syst. Evol. Microbiol.">
        <title>The Global Catalogue of Microorganisms (GCM) 10K type strain sequencing project: providing services to taxonomists for standard genome sequencing and annotation.</title>
        <authorList>
            <consortium name="The Broad Institute Genomics Platform"/>
            <consortium name="The Broad Institute Genome Sequencing Center for Infectious Disease"/>
            <person name="Wu L."/>
            <person name="Ma J."/>
        </authorList>
    </citation>
    <scope>NUCLEOTIDE SEQUENCE [LARGE SCALE GENOMIC DNA]</scope>
    <source>
        <strain evidence="4 5">JCM 14718</strain>
    </source>
</reference>
<dbReference type="InterPro" id="IPR036291">
    <property type="entry name" value="NAD(P)-bd_dom_sf"/>
</dbReference>
<gene>
    <name evidence="4" type="ORF">GCM10009765_52290</name>
</gene>
<dbReference type="Proteomes" id="UP001500618">
    <property type="component" value="Unassembled WGS sequence"/>
</dbReference>
<evidence type="ECO:0000259" key="3">
    <source>
        <dbReference type="Pfam" id="PF22725"/>
    </source>
</evidence>
<evidence type="ECO:0000313" key="5">
    <source>
        <dbReference type="Proteomes" id="UP001500618"/>
    </source>
</evidence>
<keyword evidence="5" id="KW-1185">Reference proteome</keyword>
<dbReference type="InterPro" id="IPR050463">
    <property type="entry name" value="Gfo/Idh/MocA_oxidrdct_glycsds"/>
</dbReference>
<organism evidence="4 5">
    <name type="scientific">Fodinicola feengrottensis</name>
    <dbReference type="NCBI Taxonomy" id="435914"/>
    <lineage>
        <taxon>Bacteria</taxon>
        <taxon>Bacillati</taxon>
        <taxon>Actinomycetota</taxon>
        <taxon>Actinomycetes</taxon>
        <taxon>Mycobacteriales</taxon>
        <taxon>Fodinicola</taxon>
    </lineage>
</organism>
<keyword evidence="1" id="KW-0560">Oxidoreductase</keyword>
<feature type="domain" description="Gfo/Idh/MocA-like oxidoreductase N-terminal" evidence="2">
    <location>
        <begin position="8"/>
        <end position="126"/>
    </location>
</feature>
<dbReference type="PANTHER" id="PTHR43818:SF11">
    <property type="entry name" value="BCDNA.GH03377"/>
    <property type="match status" value="1"/>
</dbReference>
<dbReference type="PANTHER" id="PTHR43818">
    <property type="entry name" value="BCDNA.GH03377"/>
    <property type="match status" value="1"/>
</dbReference>
<dbReference type="Gene3D" id="3.30.360.10">
    <property type="entry name" value="Dihydrodipicolinate Reductase, domain 2"/>
    <property type="match status" value="1"/>
</dbReference>
<dbReference type="SUPFAM" id="SSF55347">
    <property type="entry name" value="Glyceraldehyde-3-phosphate dehydrogenase-like, C-terminal domain"/>
    <property type="match status" value="1"/>
</dbReference>
<evidence type="ECO:0000256" key="1">
    <source>
        <dbReference type="ARBA" id="ARBA00023002"/>
    </source>
</evidence>
<dbReference type="Gene3D" id="3.40.50.720">
    <property type="entry name" value="NAD(P)-binding Rossmann-like Domain"/>
    <property type="match status" value="1"/>
</dbReference>
<evidence type="ECO:0000313" key="4">
    <source>
        <dbReference type="EMBL" id="GAA1696585.1"/>
    </source>
</evidence>
<accession>A0ABN2I0I1</accession>
<dbReference type="Pfam" id="PF01408">
    <property type="entry name" value="GFO_IDH_MocA"/>
    <property type="match status" value="1"/>
</dbReference>